<dbReference type="EMBL" id="WVHS01000005">
    <property type="protein sequence ID" value="MXV17662.1"/>
    <property type="molecule type" value="Genomic_DNA"/>
</dbReference>
<dbReference type="AlphaFoldDB" id="A0A7K1Y351"/>
<evidence type="ECO:0000256" key="1">
    <source>
        <dbReference type="ARBA" id="ARBA00004442"/>
    </source>
</evidence>
<protein>
    <submittedName>
        <fullName evidence="8">RagB/SusD family nutrient uptake outer membrane protein</fullName>
    </submittedName>
</protein>
<proteinExistence type="inferred from homology"/>
<keyword evidence="3" id="KW-0732">Signal</keyword>
<keyword evidence="5" id="KW-0998">Cell outer membrane</keyword>
<dbReference type="Proteomes" id="UP000451233">
    <property type="component" value="Unassembled WGS sequence"/>
</dbReference>
<dbReference type="InterPro" id="IPR012944">
    <property type="entry name" value="SusD_RagB_dom"/>
</dbReference>
<dbReference type="InterPro" id="IPR011990">
    <property type="entry name" value="TPR-like_helical_dom_sf"/>
</dbReference>
<comment type="caution">
    <text evidence="8">The sequence shown here is derived from an EMBL/GenBank/DDBJ whole genome shotgun (WGS) entry which is preliminary data.</text>
</comment>
<dbReference type="InterPro" id="IPR033985">
    <property type="entry name" value="SusD-like_N"/>
</dbReference>
<dbReference type="Pfam" id="PF07980">
    <property type="entry name" value="SusD_RagB"/>
    <property type="match status" value="1"/>
</dbReference>
<name>A0A7K1Y351_9SPHI</name>
<dbReference type="Pfam" id="PF14322">
    <property type="entry name" value="SusD-like_3"/>
    <property type="match status" value="1"/>
</dbReference>
<reference evidence="8 9" key="1">
    <citation type="submission" date="2019-11" db="EMBL/GenBank/DDBJ databases">
        <title>Pedobacter sp. HMF7056 Genome sequencing and assembly.</title>
        <authorList>
            <person name="Kang H."/>
            <person name="Kim H."/>
            <person name="Joh K."/>
        </authorList>
    </citation>
    <scope>NUCLEOTIDE SEQUENCE [LARGE SCALE GENOMIC DNA]</scope>
    <source>
        <strain evidence="8 9">HMF7056</strain>
    </source>
</reference>
<dbReference type="Gene3D" id="1.25.40.390">
    <property type="match status" value="1"/>
</dbReference>
<evidence type="ECO:0000259" key="6">
    <source>
        <dbReference type="Pfam" id="PF07980"/>
    </source>
</evidence>
<sequence>MKRRLYYMLFLSTVMVLSVSCKKYLTVEPEGYVQEENTFKTAADAITTVNGLYAQMLPLVDQIFLAGEAQGDLAVAARGADKYITEFAENRVTASNPYADYTKFYRLILACNRALDGLDQILRADPVNYNRAVYLSNRAEVYYVRAWTYLQLVKIWGDVPYVTGTVTKAEQVSNLAPEKSATIIKKILKDAEDNFSTILTINSDFLGTGNDFQLTIGQFRDLSGRCLLAELYLYDGNYNKAWEIISVIEPFGVYPSSGGDALNVFGMFQGQWVNWDSGQSRRDGNQYQRQVVMAINFDATKNQTNSLMKWTNNKYGGQYALKPSSIAIKNWTSAPMMLQQYQITPALGYYINESYNAGNGPLEVLDPDGNPIIGGYGDYIRGEKGSYFVDGRDTLMFKFLMKSRGVPKNPLINDKYADNDAFFNVYRDGPMYLLACEIMNNMGVPSQALLTMNGGSYNAYVYKSTRYRVGVAPFKIDFSSPEPAKKQVARFLIQESAMECAFEGRRWFDLVRIAKQANDPALLADAVAKKYPASRQAEVRARLMNPANWYLPVYKKN</sequence>
<feature type="domain" description="SusD-like N-terminal" evidence="7">
    <location>
        <begin position="80"/>
        <end position="193"/>
    </location>
</feature>
<gene>
    <name evidence="8" type="ORF">GS398_20340</name>
</gene>
<feature type="domain" description="RagB/SusD" evidence="6">
    <location>
        <begin position="415"/>
        <end position="553"/>
    </location>
</feature>
<dbReference type="SUPFAM" id="SSF48452">
    <property type="entry name" value="TPR-like"/>
    <property type="match status" value="1"/>
</dbReference>
<evidence type="ECO:0000256" key="4">
    <source>
        <dbReference type="ARBA" id="ARBA00023136"/>
    </source>
</evidence>
<comment type="subcellular location">
    <subcellularLocation>
        <location evidence="1">Cell outer membrane</location>
    </subcellularLocation>
</comment>
<evidence type="ECO:0000256" key="2">
    <source>
        <dbReference type="ARBA" id="ARBA00006275"/>
    </source>
</evidence>
<evidence type="ECO:0000313" key="9">
    <source>
        <dbReference type="Proteomes" id="UP000451233"/>
    </source>
</evidence>
<keyword evidence="4" id="KW-0472">Membrane</keyword>
<evidence type="ECO:0000256" key="3">
    <source>
        <dbReference type="ARBA" id="ARBA00022729"/>
    </source>
</evidence>
<dbReference type="PROSITE" id="PS51257">
    <property type="entry name" value="PROKAR_LIPOPROTEIN"/>
    <property type="match status" value="1"/>
</dbReference>
<evidence type="ECO:0000256" key="5">
    <source>
        <dbReference type="ARBA" id="ARBA00023237"/>
    </source>
</evidence>
<evidence type="ECO:0000259" key="7">
    <source>
        <dbReference type="Pfam" id="PF14322"/>
    </source>
</evidence>
<keyword evidence="9" id="KW-1185">Reference proteome</keyword>
<organism evidence="8 9">
    <name type="scientific">Hufsiella ginkgonis</name>
    <dbReference type="NCBI Taxonomy" id="2695274"/>
    <lineage>
        <taxon>Bacteria</taxon>
        <taxon>Pseudomonadati</taxon>
        <taxon>Bacteroidota</taxon>
        <taxon>Sphingobacteriia</taxon>
        <taxon>Sphingobacteriales</taxon>
        <taxon>Sphingobacteriaceae</taxon>
        <taxon>Hufsiella</taxon>
    </lineage>
</organism>
<dbReference type="GO" id="GO:0009279">
    <property type="term" value="C:cell outer membrane"/>
    <property type="evidence" value="ECO:0007669"/>
    <property type="project" value="UniProtKB-SubCell"/>
</dbReference>
<comment type="similarity">
    <text evidence="2">Belongs to the SusD family.</text>
</comment>
<accession>A0A7K1Y351</accession>
<evidence type="ECO:0000313" key="8">
    <source>
        <dbReference type="EMBL" id="MXV17662.1"/>
    </source>
</evidence>
<dbReference type="RefSeq" id="WP_160908649.1">
    <property type="nucleotide sequence ID" value="NZ_WVHS01000005.1"/>
</dbReference>